<dbReference type="PANTHER" id="PTHR30627:SF24">
    <property type="entry name" value="PENICILLIN-BINDING PROTEIN 4B"/>
    <property type="match status" value="1"/>
</dbReference>
<protein>
    <submittedName>
        <fullName evidence="2">Peptidoglycan glycosyltransferase</fullName>
    </submittedName>
</protein>
<dbReference type="Proteomes" id="UP000050509">
    <property type="component" value="Unassembled WGS sequence"/>
</dbReference>
<proteinExistence type="predicted"/>
<dbReference type="GO" id="GO:0008658">
    <property type="term" value="F:penicillin binding"/>
    <property type="evidence" value="ECO:0007669"/>
    <property type="project" value="InterPro"/>
</dbReference>
<dbReference type="SUPFAM" id="SSF56601">
    <property type="entry name" value="beta-lactamase/transpeptidase-like"/>
    <property type="match status" value="1"/>
</dbReference>
<dbReference type="AlphaFoldDB" id="A0A0P9F1W6"/>
<keyword evidence="3" id="KW-1185">Reference proteome</keyword>
<sequence>FKTVTAVSALENPAEGKPDDIRCFNTLDTEAGAPPVVNAVPELFNRTGDPSNLERVYAYSCNVAFAQYALRLGADRMAETSAEFDIFAPRNAPETYGGFTDLPTVPSLQYKDAGFLNRPAALADTGFGQGQLQVTPLQMAMVAAAVGNDGWMMQPYLVEKITRPDGSVVVSRGPRAIRRAISSSIAAQMRKNMRAGVEYGFGTAAQQVSPSVALVGGKSGTAEHGAGTVPHAWFIAIAPVDKPRYAVAVMVENGRDGAGVGARLAGDVLKAAFDLEGQ</sequence>
<dbReference type="GO" id="GO:0071555">
    <property type="term" value="P:cell wall organization"/>
    <property type="evidence" value="ECO:0007669"/>
    <property type="project" value="TreeGrafter"/>
</dbReference>
<name>A0A0P9F1W6_9CHLR</name>
<dbReference type="GO" id="GO:0005886">
    <property type="term" value="C:plasma membrane"/>
    <property type="evidence" value="ECO:0007669"/>
    <property type="project" value="TreeGrafter"/>
</dbReference>
<gene>
    <name evidence="2" type="ORF">SE17_27065</name>
</gene>
<feature type="non-terminal residue" evidence="2">
    <location>
        <position position="1"/>
    </location>
</feature>
<evidence type="ECO:0000259" key="1">
    <source>
        <dbReference type="Pfam" id="PF00905"/>
    </source>
</evidence>
<dbReference type="Pfam" id="PF00905">
    <property type="entry name" value="Transpeptidase"/>
    <property type="match status" value="1"/>
</dbReference>
<dbReference type="InterPro" id="IPR050515">
    <property type="entry name" value="Beta-lactam/transpept"/>
</dbReference>
<reference evidence="2 3" key="1">
    <citation type="submission" date="2015-09" db="EMBL/GenBank/DDBJ databases">
        <title>Draft genome sequence of Kouleothrix aurantiaca JCM 19913.</title>
        <authorList>
            <person name="Hemp J."/>
        </authorList>
    </citation>
    <scope>NUCLEOTIDE SEQUENCE [LARGE SCALE GENOMIC DNA]</scope>
    <source>
        <strain evidence="2 3">COM-B</strain>
    </source>
</reference>
<dbReference type="InterPro" id="IPR001460">
    <property type="entry name" value="PCN-bd_Tpept"/>
</dbReference>
<dbReference type="Gene3D" id="3.40.710.10">
    <property type="entry name" value="DD-peptidase/beta-lactamase superfamily"/>
    <property type="match status" value="1"/>
</dbReference>
<dbReference type="GO" id="GO:0016740">
    <property type="term" value="F:transferase activity"/>
    <property type="evidence" value="ECO:0007669"/>
    <property type="project" value="UniProtKB-KW"/>
</dbReference>
<comment type="caution">
    <text evidence="2">The sequence shown here is derived from an EMBL/GenBank/DDBJ whole genome shotgun (WGS) entry which is preliminary data.</text>
</comment>
<feature type="domain" description="Penicillin-binding protein transpeptidase" evidence="1">
    <location>
        <begin position="37"/>
        <end position="269"/>
    </location>
</feature>
<dbReference type="PATRIC" id="fig|186479.3.peg.1695"/>
<keyword evidence="2" id="KW-0808">Transferase</keyword>
<evidence type="ECO:0000313" key="3">
    <source>
        <dbReference type="Proteomes" id="UP000050509"/>
    </source>
</evidence>
<dbReference type="EMBL" id="LJCR01001405">
    <property type="protein sequence ID" value="KPV50418.1"/>
    <property type="molecule type" value="Genomic_DNA"/>
</dbReference>
<organism evidence="2 3">
    <name type="scientific">Kouleothrix aurantiaca</name>
    <dbReference type="NCBI Taxonomy" id="186479"/>
    <lineage>
        <taxon>Bacteria</taxon>
        <taxon>Bacillati</taxon>
        <taxon>Chloroflexota</taxon>
        <taxon>Chloroflexia</taxon>
        <taxon>Chloroflexales</taxon>
        <taxon>Roseiflexineae</taxon>
        <taxon>Roseiflexaceae</taxon>
        <taxon>Kouleothrix</taxon>
    </lineage>
</organism>
<dbReference type="InterPro" id="IPR012338">
    <property type="entry name" value="Beta-lactam/transpept-like"/>
</dbReference>
<dbReference type="GO" id="GO:0071972">
    <property type="term" value="F:peptidoglycan L,D-transpeptidase activity"/>
    <property type="evidence" value="ECO:0007669"/>
    <property type="project" value="TreeGrafter"/>
</dbReference>
<evidence type="ECO:0000313" key="2">
    <source>
        <dbReference type="EMBL" id="KPV50418.1"/>
    </source>
</evidence>
<accession>A0A0P9F1W6</accession>
<dbReference type="PANTHER" id="PTHR30627">
    <property type="entry name" value="PEPTIDOGLYCAN D,D-TRANSPEPTIDASE"/>
    <property type="match status" value="1"/>
</dbReference>